<dbReference type="AlphaFoldDB" id="A0A3Q3N1P1"/>
<name>A0A3Q3N1P1_9LABR</name>
<feature type="region of interest" description="Disordered" evidence="1">
    <location>
        <begin position="123"/>
        <end position="172"/>
    </location>
</feature>
<dbReference type="GO" id="GO:0005634">
    <property type="term" value="C:nucleus"/>
    <property type="evidence" value="ECO:0007669"/>
    <property type="project" value="TreeGrafter"/>
</dbReference>
<feature type="compositionally biased region" description="Polar residues" evidence="1">
    <location>
        <begin position="561"/>
        <end position="593"/>
    </location>
</feature>
<feature type="region of interest" description="Disordered" evidence="1">
    <location>
        <begin position="747"/>
        <end position="778"/>
    </location>
</feature>
<dbReference type="GO" id="GO:0006355">
    <property type="term" value="P:regulation of DNA-templated transcription"/>
    <property type="evidence" value="ECO:0007669"/>
    <property type="project" value="InterPro"/>
</dbReference>
<feature type="region of interest" description="Disordered" evidence="1">
    <location>
        <begin position="552"/>
        <end position="593"/>
    </location>
</feature>
<evidence type="ECO:0000313" key="3">
    <source>
        <dbReference type="Proteomes" id="UP000261660"/>
    </source>
</evidence>
<proteinExistence type="predicted"/>
<dbReference type="PANTHER" id="PTHR47282:SF1">
    <property type="entry name" value="PGC-1 AND ERR-INDUCED REGULATOR IN MUSCLE PROTEIN 1"/>
    <property type="match status" value="1"/>
</dbReference>
<dbReference type="GO" id="GO:0014850">
    <property type="term" value="P:response to muscle activity"/>
    <property type="evidence" value="ECO:0007669"/>
    <property type="project" value="TreeGrafter"/>
</dbReference>
<reference evidence="2" key="1">
    <citation type="submission" date="2025-08" db="UniProtKB">
        <authorList>
            <consortium name="Ensembl"/>
        </authorList>
    </citation>
    <scope>IDENTIFICATION</scope>
</reference>
<dbReference type="InParanoid" id="A0A3Q3N1P1"/>
<feature type="compositionally biased region" description="Basic residues" evidence="1">
    <location>
        <begin position="157"/>
        <end position="166"/>
    </location>
</feature>
<sequence>MEPVDTFSKLMKTMTKEKTTSSVSLGPAANNSVLKTNRSVHPETKFFIREKAGAATIINAETQWNQSHVSQDGAVCSETDTLTDKVLTVDMCTTRDDVKLEQLLPKHLNPSKKCSTDSLSNITNAKWNDSPNPNVLQSDATSTNRTASQESSPSASFKRKRRKKRRLSVETAESVHACERQVSVKQSDSEEEHCLWRGGMGLCPSENFHFSYINQPQKTLIPSLMSYSATSNLPVKISSKDINVNDLSHEILPCSSQYRRLQESIARHTGSMENNANNGRSVTLLSQTNKGLMSAQNNSGNVATNFKTCCKLQVEDSASLMKYPALPVSLTDLVTGTSPNAGRLWTSDEINHPFNYCENEHNSGSCTTEVNSITNSILPSTESNDPTVDVSQDDKLSATKSVLAQESGNSGRNKHTLCERESQQQLEIDCHYTDQYSTTLGKTQLLLSAISTSGSDAYDTLRKPIKTRTFPSIEKVSSQVDCSKLILESSNTSPDKSCLSKSPPDLDINMTVQQTEPPSVLYVVSKLNFSSDKEITSERAELVTPLRVATHSGNPELADEMNQTGKHNRDTTLSVSGNVLTSPSDSTPVSSCGTLDTESGFPYSHENISDMSGSSCLSVSQNYSEEENKSLLLAKQEAGDGNCTPISQTVSEVTIQSISDLVVEEEDAFTASTADCEHAKAPDKKHSVFAMSSFWNEMEKLTINDILGLRSKAAQSSSLSPLQEIEETDMLAMTDSGFFNQLDESKAEKTNEDTYTDPNNAGSSSGSGSTDNSSSSKTVIWEKEPASLSLAADVYPKNMMLTSVSDIPKTVLPGSTHTCLRQISKNVSVHNLSALESQYYSCRLKGQTKSSDTGELDKVEHFSDGHMPTKDEDSLAPSSAESYRISLTDIFKYLFGGKQTIPSQSATDTITARYTDGNSVSETYDHFFSEFDTESFFYPLSTAKEQTKDKLVPIFSCSRSVNRNLQYPEAYEYFFASSSSDDSSDDEDNCGPVRVVTRFSRIPSASRICTDIYDNFFTDRDLQQNLFWKNTLSFRNISFAGSKVQKQALSNPLSPAPLRQSGRFPPRTVHSINALGNQDVMFSDPLLYHLEDRISRQLAQQSLRYEDFQMAVSNPRLDASLLPIRHSDMCLLCIAFASWVLKTTNPQVGDAWKAVLLANVSALSAIRYLRKYVRMEAASSEKKLHYNSPSGL</sequence>
<dbReference type="InterPro" id="IPR043442">
    <property type="entry name" value="Perm1"/>
</dbReference>
<reference evidence="2" key="2">
    <citation type="submission" date="2025-09" db="UniProtKB">
        <authorList>
            <consortium name="Ensembl"/>
        </authorList>
    </citation>
    <scope>IDENTIFICATION</scope>
</reference>
<dbReference type="STRING" id="56723.ENSLBEP00000027750"/>
<feature type="compositionally biased region" description="Polar residues" evidence="1">
    <location>
        <begin position="123"/>
        <end position="155"/>
    </location>
</feature>
<dbReference type="Proteomes" id="UP000261660">
    <property type="component" value="Unplaced"/>
</dbReference>
<keyword evidence="3" id="KW-1185">Reference proteome</keyword>
<feature type="compositionally biased region" description="Low complexity" evidence="1">
    <location>
        <begin position="759"/>
        <end position="776"/>
    </location>
</feature>
<dbReference type="GeneTree" id="ENSGT01140000282610"/>
<organism evidence="2 3">
    <name type="scientific">Labrus bergylta</name>
    <name type="common">ballan wrasse</name>
    <dbReference type="NCBI Taxonomy" id="56723"/>
    <lineage>
        <taxon>Eukaryota</taxon>
        <taxon>Metazoa</taxon>
        <taxon>Chordata</taxon>
        <taxon>Craniata</taxon>
        <taxon>Vertebrata</taxon>
        <taxon>Euteleostomi</taxon>
        <taxon>Actinopterygii</taxon>
        <taxon>Neopterygii</taxon>
        <taxon>Teleostei</taxon>
        <taxon>Neoteleostei</taxon>
        <taxon>Acanthomorphata</taxon>
        <taxon>Eupercaria</taxon>
        <taxon>Labriformes</taxon>
        <taxon>Labridae</taxon>
        <taxon>Labrus</taxon>
    </lineage>
</organism>
<evidence type="ECO:0008006" key="4">
    <source>
        <dbReference type="Google" id="ProtNLM"/>
    </source>
</evidence>
<dbReference type="GO" id="GO:0005737">
    <property type="term" value="C:cytoplasm"/>
    <property type="evidence" value="ECO:0007669"/>
    <property type="project" value="TreeGrafter"/>
</dbReference>
<dbReference type="PANTHER" id="PTHR47282">
    <property type="entry name" value="PGC-1 AND ERR-INDUCED REGULATOR IN MUSCLE PROTEIN 1"/>
    <property type="match status" value="1"/>
</dbReference>
<evidence type="ECO:0000256" key="1">
    <source>
        <dbReference type="SAM" id="MobiDB-lite"/>
    </source>
</evidence>
<dbReference type="Ensembl" id="ENSLBET00000029075.1">
    <property type="protein sequence ID" value="ENSLBEP00000027750.1"/>
    <property type="gene ID" value="ENSLBEG00000021049.1"/>
</dbReference>
<protein>
    <recommendedName>
        <fullName evidence="4">PGC-1 and ERR-induced regulator in muscle protein 1</fullName>
    </recommendedName>
</protein>
<accession>A0A3Q3N1P1</accession>
<evidence type="ECO:0000313" key="2">
    <source>
        <dbReference type="Ensembl" id="ENSLBEP00000027750.1"/>
    </source>
</evidence>